<dbReference type="HAMAP" id="MF_00367">
    <property type="entry name" value="GTPase_Era"/>
    <property type="match status" value="1"/>
</dbReference>
<sequence>MVRWSVKPYLAYRRVNVFPSNDPTAFIKLRTQTEEYMNKFKSGFITIIGRPNVGKSTLLNNIIGEKMAIMSSKPQTTRNTIRCVHTTEDYQMVFIDTPGMHKPKNKLGDYMVDVATSTLKEVDVVLFLVDEPGKMGPGDQYIVNILKDLKTKKILVINKVDKMSQEELLGKIDELKEYHFDEIVPISAIDGKNVDTLLNLVYKYIPEGPQYFPEDTITEQPEKIIVAEFVREKALQFLKDEVPHGIAVEVMSMKERKNGELYDIEVNIYCERKSHKGIIIGKEGKMLKKIGTRARQDIENLLGCKVNLQLWVKIRPDWRDKDFDLRDLGYRK</sequence>
<keyword evidence="8" id="KW-0699">rRNA-binding</keyword>
<feature type="binding site" evidence="8">
    <location>
        <begin position="49"/>
        <end position="56"/>
    </location>
    <ligand>
        <name>GTP</name>
        <dbReference type="ChEBI" id="CHEBI:37565"/>
    </ligand>
</feature>
<feature type="binding site" evidence="8">
    <location>
        <begin position="158"/>
        <end position="161"/>
    </location>
    <ligand>
        <name>GTP</name>
        <dbReference type="ChEBI" id="CHEBI:37565"/>
    </ligand>
</feature>
<evidence type="ECO:0000256" key="4">
    <source>
        <dbReference type="ARBA" id="ARBA00022741"/>
    </source>
</evidence>
<evidence type="ECO:0000256" key="2">
    <source>
        <dbReference type="ARBA" id="ARBA00020484"/>
    </source>
</evidence>
<keyword evidence="14" id="KW-1185">Reference proteome</keyword>
<reference evidence="13 14" key="1">
    <citation type="submission" date="2018-06" db="EMBL/GenBank/DDBJ databases">
        <title>Genomic Encyclopedia of Type Strains, Phase IV (KMG-IV): sequencing the most valuable type-strain genomes for metagenomic binning, comparative biology and taxonomic classification.</title>
        <authorList>
            <person name="Goeker M."/>
        </authorList>
    </citation>
    <scope>NUCLEOTIDE SEQUENCE [LARGE SCALE GENOMIC DNA]</scope>
    <source>
        <strain evidence="13 14">DSM 22112</strain>
    </source>
</reference>
<dbReference type="GO" id="GO:0003924">
    <property type="term" value="F:GTPase activity"/>
    <property type="evidence" value="ECO:0007669"/>
    <property type="project" value="UniProtKB-UniRule"/>
</dbReference>
<dbReference type="GO" id="GO:0005525">
    <property type="term" value="F:GTP binding"/>
    <property type="evidence" value="ECO:0007669"/>
    <property type="project" value="UniProtKB-UniRule"/>
</dbReference>
<comment type="subunit">
    <text evidence="8">Monomer.</text>
</comment>
<dbReference type="SUPFAM" id="SSF52540">
    <property type="entry name" value="P-loop containing nucleoside triphosphate hydrolases"/>
    <property type="match status" value="1"/>
</dbReference>
<comment type="subcellular location">
    <subcellularLocation>
        <location evidence="8">Cytoplasm</location>
    </subcellularLocation>
    <subcellularLocation>
        <location evidence="8">Cell membrane</location>
        <topology evidence="8">Peripheral membrane protein</topology>
    </subcellularLocation>
</comment>
<keyword evidence="8" id="KW-1003">Cell membrane</keyword>
<dbReference type="Pfam" id="PF01926">
    <property type="entry name" value="MMR_HSR1"/>
    <property type="match status" value="1"/>
</dbReference>
<dbReference type="InterPro" id="IPR030388">
    <property type="entry name" value="G_ERA_dom"/>
</dbReference>
<dbReference type="GO" id="GO:0005886">
    <property type="term" value="C:plasma membrane"/>
    <property type="evidence" value="ECO:0007669"/>
    <property type="project" value="UniProtKB-SubCell"/>
</dbReference>
<dbReference type="Gene3D" id="3.30.300.20">
    <property type="match status" value="1"/>
</dbReference>
<dbReference type="InterPro" id="IPR003593">
    <property type="entry name" value="AAA+_ATPase"/>
</dbReference>
<accession>A0A366IDS1</accession>
<dbReference type="SMART" id="SM00382">
    <property type="entry name" value="AAA"/>
    <property type="match status" value="1"/>
</dbReference>
<feature type="region of interest" description="G3" evidence="9">
    <location>
        <begin position="96"/>
        <end position="99"/>
    </location>
</feature>
<dbReference type="FunFam" id="3.40.50.300:FF:000094">
    <property type="entry name" value="GTPase Era"/>
    <property type="match status" value="1"/>
</dbReference>
<proteinExistence type="inferred from homology"/>
<dbReference type="InterPro" id="IPR005225">
    <property type="entry name" value="Small_GTP-bd"/>
</dbReference>
<evidence type="ECO:0000256" key="3">
    <source>
        <dbReference type="ARBA" id="ARBA00022517"/>
    </source>
</evidence>
<dbReference type="GO" id="GO:0005829">
    <property type="term" value="C:cytosol"/>
    <property type="evidence" value="ECO:0007669"/>
    <property type="project" value="TreeGrafter"/>
</dbReference>
<dbReference type="PROSITE" id="PS51713">
    <property type="entry name" value="G_ERA"/>
    <property type="match status" value="1"/>
</dbReference>
<comment type="caution">
    <text evidence="13">The sequence shown here is derived from an EMBL/GenBank/DDBJ whole genome shotgun (WGS) entry which is preliminary data.</text>
</comment>
<dbReference type="InterPro" id="IPR009019">
    <property type="entry name" value="KH_sf_prok-type"/>
</dbReference>
<dbReference type="EMBL" id="QNRX01000002">
    <property type="protein sequence ID" value="RBP68909.1"/>
    <property type="molecule type" value="Genomic_DNA"/>
</dbReference>
<feature type="region of interest" description="G4" evidence="9">
    <location>
        <begin position="158"/>
        <end position="161"/>
    </location>
</feature>
<dbReference type="Gene3D" id="3.40.50.300">
    <property type="entry name" value="P-loop containing nucleotide triphosphate hydrolases"/>
    <property type="match status" value="1"/>
</dbReference>
<dbReference type="PRINTS" id="PR00326">
    <property type="entry name" value="GTP1OBG"/>
</dbReference>
<dbReference type="InterPro" id="IPR015946">
    <property type="entry name" value="KH_dom-like_a/b"/>
</dbReference>
<feature type="binding site" evidence="8">
    <location>
        <begin position="96"/>
        <end position="100"/>
    </location>
    <ligand>
        <name>GTP</name>
        <dbReference type="ChEBI" id="CHEBI:37565"/>
    </ligand>
</feature>
<dbReference type="Pfam" id="PF07650">
    <property type="entry name" value="KH_2"/>
    <property type="match status" value="1"/>
</dbReference>
<evidence type="ECO:0000256" key="9">
    <source>
        <dbReference type="PROSITE-ProRule" id="PRU01050"/>
    </source>
</evidence>
<feature type="region of interest" description="G1" evidence="9">
    <location>
        <begin position="49"/>
        <end position="56"/>
    </location>
</feature>
<dbReference type="InterPro" id="IPR027417">
    <property type="entry name" value="P-loop_NTPase"/>
</dbReference>
<keyword evidence="7 8" id="KW-0472">Membrane</keyword>
<dbReference type="PANTHER" id="PTHR42698:SF1">
    <property type="entry name" value="GTPASE ERA, MITOCHONDRIAL"/>
    <property type="match status" value="1"/>
</dbReference>
<evidence type="ECO:0000313" key="14">
    <source>
        <dbReference type="Proteomes" id="UP000253490"/>
    </source>
</evidence>
<protein>
    <recommendedName>
        <fullName evidence="2 8">GTPase Era</fullName>
    </recommendedName>
</protein>
<evidence type="ECO:0000256" key="5">
    <source>
        <dbReference type="ARBA" id="ARBA00022884"/>
    </source>
</evidence>
<gene>
    <name evidence="8" type="primary">era</name>
    <name evidence="13" type="ORF">DES36_10249</name>
</gene>
<dbReference type="Proteomes" id="UP000253490">
    <property type="component" value="Unassembled WGS sequence"/>
</dbReference>
<keyword evidence="8" id="KW-0963">Cytoplasm</keyword>
<comment type="function">
    <text evidence="8">An essential GTPase that binds both GDP and GTP, with rapid nucleotide exchange. Plays a role in 16S rRNA processing and 30S ribosomal subunit biogenesis and possibly also in cell cycle regulation and energy metabolism.</text>
</comment>
<evidence type="ECO:0000256" key="10">
    <source>
        <dbReference type="RuleBase" id="RU003761"/>
    </source>
</evidence>
<evidence type="ECO:0000256" key="1">
    <source>
        <dbReference type="ARBA" id="ARBA00007921"/>
    </source>
</evidence>
<dbReference type="GO" id="GO:0000028">
    <property type="term" value="P:ribosomal small subunit assembly"/>
    <property type="evidence" value="ECO:0007669"/>
    <property type="project" value="TreeGrafter"/>
</dbReference>
<dbReference type="NCBIfam" id="NF000908">
    <property type="entry name" value="PRK00089.1"/>
    <property type="match status" value="1"/>
</dbReference>
<comment type="similarity">
    <text evidence="1 8 9 10">Belongs to the TRAFAC class TrmE-Era-EngA-EngB-Septin-like GTPase superfamily. Era GTPase family.</text>
</comment>
<keyword evidence="4 8" id="KW-0547">Nucleotide-binding</keyword>
<dbReference type="InterPro" id="IPR004044">
    <property type="entry name" value="KH_dom_type_2"/>
</dbReference>
<keyword evidence="6 8" id="KW-0342">GTP-binding</keyword>
<evidence type="ECO:0000259" key="12">
    <source>
        <dbReference type="PROSITE" id="PS51713"/>
    </source>
</evidence>
<keyword evidence="3 8" id="KW-0690">Ribosome biogenesis</keyword>
<evidence type="ECO:0000256" key="7">
    <source>
        <dbReference type="ARBA" id="ARBA00023136"/>
    </source>
</evidence>
<evidence type="ECO:0000256" key="6">
    <source>
        <dbReference type="ARBA" id="ARBA00023134"/>
    </source>
</evidence>
<evidence type="ECO:0000256" key="8">
    <source>
        <dbReference type="HAMAP-Rule" id="MF_00367"/>
    </source>
</evidence>
<dbReference type="PANTHER" id="PTHR42698">
    <property type="entry name" value="GTPASE ERA"/>
    <property type="match status" value="1"/>
</dbReference>
<keyword evidence="5 8" id="KW-0694">RNA-binding</keyword>
<dbReference type="NCBIfam" id="TIGR00436">
    <property type="entry name" value="era"/>
    <property type="match status" value="1"/>
</dbReference>
<feature type="region of interest" description="G2" evidence="9">
    <location>
        <begin position="75"/>
        <end position="79"/>
    </location>
</feature>
<dbReference type="FunFam" id="3.30.300.20:FF:000003">
    <property type="entry name" value="GTPase Era"/>
    <property type="match status" value="1"/>
</dbReference>
<organism evidence="13 14">
    <name type="scientific">Alkalibaculum bacchi</name>
    <dbReference type="NCBI Taxonomy" id="645887"/>
    <lineage>
        <taxon>Bacteria</taxon>
        <taxon>Bacillati</taxon>
        <taxon>Bacillota</taxon>
        <taxon>Clostridia</taxon>
        <taxon>Eubacteriales</taxon>
        <taxon>Eubacteriaceae</taxon>
        <taxon>Alkalibaculum</taxon>
    </lineage>
</organism>
<evidence type="ECO:0000313" key="13">
    <source>
        <dbReference type="EMBL" id="RBP68909.1"/>
    </source>
</evidence>
<feature type="domain" description="Era-type G" evidence="12">
    <location>
        <begin position="41"/>
        <end position="207"/>
    </location>
</feature>
<dbReference type="GO" id="GO:0043024">
    <property type="term" value="F:ribosomal small subunit binding"/>
    <property type="evidence" value="ECO:0007669"/>
    <property type="project" value="TreeGrafter"/>
</dbReference>
<dbReference type="CDD" id="cd04163">
    <property type="entry name" value="Era"/>
    <property type="match status" value="1"/>
</dbReference>
<name>A0A366IDS1_9FIRM</name>
<dbReference type="SUPFAM" id="SSF54814">
    <property type="entry name" value="Prokaryotic type KH domain (KH-domain type II)"/>
    <property type="match status" value="1"/>
</dbReference>
<dbReference type="CDD" id="cd22534">
    <property type="entry name" value="KH-II_Era"/>
    <property type="match status" value="1"/>
</dbReference>
<evidence type="ECO:0000259" key="11">
    <source>
        <dbReference type="PROSITE" id="PS50823"/>
    </source>
</evidence>
<dbReference type="InterPro" id="IPR005662">
    <property type="entry name" value="GTPase_Era-like"/>
</dbReference>
<feature type="domain" description="KH type-2" evidence="11">
    <location>
        <begin position="238"/>
        <end position="316"/>
    </location>
</feature>
<dbReference type="PROSITE" id="PS50823">
    <property type="entry name" value="KH_TYPE_2"/>
    <property type="match status" value="1"/>
</dbReference>
<dbReference type="InterPro" id="IPR006073">
    <property type="entry name" value="GTP-bd"/>
</dbReference>
<dbReference type="NCBIfam" id="TIGR00231">
    <property type="entry name" value="small_GTP"/>
    <property type="match status" value="1"/>
</dbReference>
<dbReference type="GO" id="GO:0070181">
    <property type="term" value="F:small ribosomal subunit rRNA binding"/>
    <property type="evidence" value="ECO:0007669"/>
    <property type="project" value="UniProtKB-UniRule"/>
</dbReference>
<dbReference type="AlphaFoldDB" id="A0A366IDS1"/>
<feature type="region of interest" description="G5" evidence="9">
    <location>
        <begin position="186"/>
        <end position="188"/>
    </location>
</feature>